<dbReference type="AlphaFoldDB" id="A0A9X2F5V4"/>
<gene>
    <name evidence="2" type="ORF">NF867_06190</name>
</gene>
<protein>
    <submittedName>
        <fullName evidence="2">PKD-like family lipoprotein</fullName>
    </submittedName>
</protein>
<name>A0A9X2F5V4_9SPHI</name>
<evidence type="ECO:0000313" key="2">
    <source>
        <dbReference type="EMBL" id="MCO4292443.1"/>
    </source>
</evidence>
<comment type="caution">
    <text evidence="2">The sequence shown here is derived from an EMBL/GenBank/DDBJ whole genome shotgun (WGS) entry which is preliminary data.</text>
</comment>
<evidence type="ECO:0000256" key="1">
    <source>
        <dbReference type="SAM" id="SignalP"/>
    </source>
</evidence>
<feature type="chain" id="PRO_5040831786" evidence="1">
    <location>
        <begin position="22"/>
        <end position="527"/>
    </location>
</feature>
<feature type="signal peptide" evidence="1">
    <location>
        <begin position="1"/>
        <end position="21"/>
    </location>
</feature>
<keyword evidence="2" id="KW-0449">Lipoprotein</keyword>
<dbReference type="Pfam" id="PF16407">
    <property type="entry name" value="PKD_2"/>
    <property type="match status" value="1"/>
</dbReference>
<keyword evidence="3" id="KW-1185">Reference proteome</keyword>
<accession>A0A9X2F5V4</accession>
<dbReference type="EMBL" id="JAMWYS010000024">
    <property type="protein sequence ID" value="MCO4292443.1"/>
    <property type="molecule type" value="Genomic_DNA"/>
</dbReference>
<proteinExistence type="predicted"/>
<dbReference type="Proteomes" id="UP001155182">
    <property type="component" value="Unassembled WGS sequence"/>
</dbReference>
<dbReference type="PROSITE" id="PS51257">
    <property type="entry name" value="PROKAR_LIPOPROTEIN"/>
    <property type="match status" value="1"/>
</dbReference>
<dbReference type="InterPro" id="IPR032183">
    <property type="entry name" value="PKD-like"/>
</dbReference>
<evidence type="ECO:0000313" key="3">
    <source>
        <dbReference type="Proteomes" id="UP001155182"/>
    </source>
</evidence>
<dbReference type="RefSeq" id="WP_252586848.1">
    <property type="nucleotide sequence ID" value="NZ_JAMWYS010000024.1"/>
</dbReference>
<sequence length="527" mass="58635">MKPRYTTFFSLLALFLLGACSKDLGNYNYTDVNKVTIEGVEKEYTAKVASQFVVQPTLLATLNPISAEPADTSSYSYEWACYLSNTKNIIGKSKNLDYTVNLLPGNYPVVYTITDRNTGIAFIQKFNLRVENDISSGWLVLSDVDQASRLDMVNFVNMQPTVHIDVLKKTGSELKLKGKPRGVYFFSYQSNATNAIYIFTSEQSTRLFNQTLRWQTIYDLSYQISSEMVNNGIGDYLYPESNTTSYLVTDKELQYNVLLGSNLRAYGTHVNYYADGTGKLVKFNVSPYVANFNVSSGPYAIVYDTEARQFLRHVNLASQCVTMPAPTGLPSVDAGAGVEFDPQNVGKDLVYMTATSVGIDKRYCTAVMKDPANGKYSLIRFELSNTGTPLITQAYNKEFSVDANIAQAEKFAVHPATGRLFYSVGSKLYMFDLASSQSKLVLDKGTSKISMIKFNNFENESTTSNGTTVFRQFFGKLLVASYDPAKSSESNGTLETYQVPDLFSGDLVQEQSYSGFGKIVSVTYKER</sequence>
<organism evidence="2 3">
    <name type="scientific">Solitalea agri</name>
    <dbReference type="NCBI Taxonomy" id="2953739"/>
    <lineage>
        <taxon>Bacteria</taxon>
        <taxon>Pseudomonadati</taxon>
        <taxon>Bacteroidota</taxon>
        <taxon>Sphingobacteriia</taxon>
        <taxon>Sphingobacteriales</taxon>
        <taxon>Sphingobacteriaceae</taxon>
        <taxon>Solitalea</taxon>
    </lineage>
</organism>
<keyword evidence="1" id="KW-0732">Signal</keyword>
<reference evidence="2" key="1">
    <citation type="submission" date="2022-06" db="EMBL/GenBank/DDBJ databases">
        <title>Solitalea sp. MAHUQ-68 isolated from rhizospheric soil.</title>
        <authorList>
            <person name="Huq M.A."/>
        </authorList>
    </citation>
    <scope>NUCLEOTIDE SEQUENCE</scope>
    <source>
        <strain evidence="2">MAHUQ-68</strain>
    </source>
</reference>